<evidence type="ECO:0000259" key="1">
    <source>
        <dbReference type="PROSITE" id="PS50987"/>
    </source>
</evidence>
<comment type="caution">
    <text evidence="2">The sequence shown here is derived from an EMBL/GenBank/DDBJ whole genome shotgun (WGS) entry which is preliminary data.</text>
</comment>
<organism evidence="2">
    <name type="scientific">Caldiarchaeum subterraneum</name>
    <dbReference type="NCBI Taxonomy" id="311458"/>
    <lineage>
        <taxon>Archaea</taxon>
        <taxon>Nitrososphaerota</taxon>
        <taxon>Candidatus Caldarchaeales</taxon>
        <taxon>Candidatus Caldarchaeaceae</taxon>
        <taxon>Candidatus Caldarchaeum</taxon>
    </lineage>
</organism>
<feature type="domain" description="HTH arsR-type" evidence="1">
    <location>
        <begin position="5"/>
        <end position="101"/>
    </location>
</feature>
<dbReference type="InterPro" id="IPR001845">
    <property type="entry name" value="HTH_ArsR_DNA-bd_dom"/>
</dbReference>
<dbReference type="GO" id="GO:0003700">
    <property type="term" value="F:DNA-binding transcription factor activity"/>
    <property type="evidence" value="ECO:0007669"/>
    <property type="project" value="InterPro"/>
</dbReference>
<evidence type="ECO:0000313" key="2">
    <source>
        <dbReference type="EMBL" id="HHM43902.1"/>
    </source>
</evidence>
<dbReference type="AlphaFoldDB" id="A0A7J3VSN2"/>
<sequence>MAEDVDDEALRELAEVFSALGNPLRLKMLKVVSTSDRPLHIKAVAKLTKTRYALAYKHVKTLEKAGLVTIYEVGRSRVVAPRFPAVFDRAVSLGSEIVVKK</sequence>
<dbReference type="InterPro" id="IPR036388">
    <property type="entry name" value="WH-like_DNA-bd_sf"/>
</dbReference>
<dbReference type="SMART" id="SM00418">
    <property type="entry name" value="HTH_ARSR"/>
    <property type="match status" value="1"/>
</dbReference>
<dbReference type="Gene3D" id="1.10.10.10">
    <property type="entry name" value="Winged helix-like DNA-binding domain superfamily/Winged helix DNA-binding domain"/>
    <property type="match status" value="1"/>
</dbReference>
<dbReference type="InterPro" id="IPR036390">
    <property type="entry name" value="WH_DNA-bd_sf"/>
</dbReference>
<gene>
    <name evidence="2" type="ORF">ENM31_01205</name>
</gene>
<reference evidence="2" key="1">
    <citation type="journal article" date="2020" name="mSystems">
        <title>Genome- and Community-Level Interaction Insights into Carbon Utilization and Element Cycling Functions of Hydrothermarchaeota in Hydrothermal Sediment.</title>
        <authorList>
            <person name="Zhou Z."/>
            <person name="Liu Y."/>
            <person name="Xu W."/>
            <person name="Pan J."/>
            <person name="Luo Z.H."/>
            <person name="Li M."/>
        </authorList>
    </citation>
    <scope>NUCLEOTIDE SEQUENCE [LARGE SCALE GENOMIC DNA]</scope>
    <source>
        <strain evidence="2">SpSt-1074</strain>
    </source>
</reference>
<dbReference type="CDD" id="cd00090">
    <property type="entry name" value="HTH_ARSR"/>
    <property type="match status" value="1"/>
</dbReference>
<dbReference type="PROSITE" id="PS50987">
    <property type="entry name" value="HTH_ARSR_2"/>
    <property type="match status" value="1"/>
</dbReference>
<dbReference type="InterPro" id="IPR011991">
    <property type="entry name" value="ArsR-like_HTH"/>
</dbReference>
<protein>
    <submittedName>
        <fullName evidence="2">ArsR family transcriptional regulator</fullName>
    </submittedName>
</protein>
<name>A0A7J3VSN2_CALS0</name>
<proteinExistence type="predicted"/>
<dbReference type="EMBL" id="DRXH01000045">
    <property type="protein sequence ID" value="HHM43902.1"/>
    <property type="molecule type" value="Genomic_DNA"/>
</dbReference>
<accession>A0A7J3VSN2</accession>
<dbReference type="SUPFAM" id="SSF46785">
    <property type="entry name" value="Winged helix' DNA-binding domain"/>
    <property type="match status" value="1"/>
</dbReference>